<feature type="region of interest" description="Disordered" evidence="1">
    <location>
        <begin position="89"/>
        <end position="115"/>
    </location>
</feature>
<dbReference type="AlphaFoldDB" id="A0AAF0BUF7"/>
<dbReference type="Proteomes" id="UP001216390">
    <property type="component" value="Chromosome"/>
</dbReference>
<dbReference type="PANTHER" id="PTHR35331">
    <property type="entry name" value="STAGE V SPORULATION PROTEIN S"/>
    <property type="match status" value="1"/>
</dbReference>
<evidence type="ECO:0000313" key="3">
    <source>
        <dbReference type="Proteomes" id="UP001216390"/>
    </source>
</evidence>
<sequence>MPAAAEVETLKVSTKSNPNSVAGAMAGAIRSSGAVLVQVVGAGALNQATKASVIARGILATSGLDIIVTPSFADIEIDGEARTALRLRLEDREHRTVGPDDPGRPAPPPPSDAPW</sequence>
<dbReference type="EMBL" id="CP116942">
    <property type="protein sequence ID" value="WCO65364.1"/>
    <property type="molecule type" value="Genomic_DNA"/>
</dbReference>
<protein>
    <submittedName>
        <fullName evidence="2">Stage V sporulation protein S</fullName>
    </submittedName>
</protein>
<feature type="compositionally biased region" description="Pro residues" evidence="1">
    <location>
        <begin position="104"/>
        <end position="115"/>
    </location>
</feature>
<keyword evidence="3" id="KW-1185">Reference proteome</keyword>
<evidence type="ECO:0000256" key="1">
    <source>
        <dbReference type="SAM" id="MobiDB-lite"/>
    </source>
</evidence>
<evidence type="ECO:0000313" key="2">
    <source>
        <dbReference type="EMBL" id="WCO65364.1"/>
    </source>
</evidence>
<name>A0AAF0BUF7_9ACTN</name>
<dbReference type="Gene3D" id="3.30.110.20">
    <property type="entry name" value="Alba-like domain"/>
    <property type="match status" value="1"/>
</dbReference>
<dbReference type="Pfam" id="PF04232">
    <property type="entry name" value="SpoVS"/>
    <property type="match status" value="1"/>
</dbReference>
<feature type="compositionally biased region" description="Basic and acidic residues" evidence="1">
    <location>
        <begin position="89"/>
        <end position="103"/>
    </location>
</feature>
<organism evidence="2 3">
    <name type="scientific">Iamia majanohamensis</name>
    <dbReference type="NCBI Taxonomy" id="467976"/>
    <lineage>
        <taxon>Bacteria</taxon>
        <taxon>Bacillati</taxon>
        <taxon>Actinomycetota</taxon>
        <taxon>Acidimicrobiia</taxon>
        <taxon>Acidimicrobiales</taxon>
        <taxon>Iamiaceae</taxon>
        <taxon>Iamia</taxon>
    </lineage>
</organism>
<dbReference type="InterPro" id="IPR007347">
    <property type="entry name" value="SpoVS"/>
</dbReference>
<dbReference type="GO" id="GO:0003676">
    <property type="term" value="F:nucleic acid binding"/>
    <property type="evidence" value="ECO:0007669"/>
    <property type="project" value="InterPro"/>
</dbReference>
<accession>A0AAF0BUF7</accession>
<proteinExistence type="predicted"/>
<dbReference type="InterPro" id="IPR036882">
    <property type="entry name" value="Alba-like_dom_sf"/>
</dbReference>
<gene>
    <name evidence="2" type="ORF">PO878_12745</name>
</gene>
<dbReference type="KEGG" id="ima:PO878_12745"/>
<reference evidence="2" key="1">
    <citation type="submission" date="2023-01" db="EMBL/GenBank/DDBJ databases">
        <title>The diversity of Class Acidimicrobiia in South China Sea sediment environments and the proposal of Iamia marina sp. nov., a novel species of the genus Iamia.</title>
        <authorList>
            <person name="He Y."/>
            <person name="Tian X."/>
        </authorList>
    </citation>
    <scope>NUCLEOTIDE SEQUENCE</scope>
    <source>
        <strain evidence="2">DSM 19957</strain>
    </source>
</reference>
<dbReference type="PANTHER" id="PTHR35331:SF1">
    <property type="entry name" value="STAGE V SPORULATION PROTEIN S"/>
    <property type="match status" value="1"/>
</dbReference>